<dbReference type="Proteomes" id="UP001528411">
    <property type="component" value="Unassembled WGS sequence"/>
</dbReference>
<keyword evidence="1" id="KW-0812">Transmembrane</keyword>
<dbReference type="RefSeq" id="WP_272180608.1">
    <property type="nucleotide sequence ID" value="NZ_JAQOMS010000002.1"/>
</dbReference>
<name>A0ABT5FER9_9GAMM</name>
<gene>
    <name evidence="2" type="ORF">PN838_10420</name>
</gene>
<proteinExistence type="predicted"/>
<feature type="transmembrane region" description="Helical" evidence="1">
    <location>
        <begin position="20"/>
        <end position="43"/>
    </location>
</feature>
<protein>
    <submittedName>
        <fullName evidence="2">Uncharacterized protein</fullName>
    </submittedName>
</protein>
<evidence type="ECO:0000313" key="2">
    <source>
        <dbReference type="EMBL" id="MDC2889101.1"/>
    </source>
</evidence>
<evidence type="ECO:0000313" key="3">
    <source>
        <dbReference type="Proteomes" id="UP001528411"/>
    </source>
</evidence>
<keyword evidence="3" id="KW-1185">Reference proteome</keyword>
<dbReference type="InterPro" id="IPR047135">
    <property type="entry name" value="YsiQ"/>
</dbReference>
<organism evidence="2 3">
    <name type="scientific">Psychrosphaera algicola</name>
    <dbReference type="NCBI Taxonomy" id="3023714"/>
    <lineage>
        <taxon>Bacteria</taxon>
        <taxon>Pseudomonadati</taxon>
        <taxon>Pseudomonadota</taxon>
        <taxon>Gammaproteobacteria</taxon>
        <taxon>Alteromonadales</taxon>
        <taxon>Pseudoalteromonadaceae</taxon>
        <taxon>Psychrosphaera</taxon>
    </lineage>
</organism>
<keyword evidence="1" id="KW-1133">Transmembrane helix</keyword>
<feature type="transmembrane region" description="Helical" evidence="1">
    <location>
        <begin position="55"/>
        <end position="79"/>
    </location>
</feature>
<sequence length="116" mass="13504">MAFRDLILSPYEGVSPVTLAMSHQIFFIIAGFAWLKVINLTLAMGVLRAGGDNRYCLITDTTCMWLISLPLTWLAAFYWHLDFKWVVLISYSEELAKGVMFGWRMRSKRWIRNLTH</sequence>
<accession>A0ABT5FER9</accession>
<comment type="caution">
    <text evidence="2">The sequence shown here is derived from an EMBL/GenBank/DDBJ whole genome shotgun (WGS) entry which is preliminary data.</text>
</comment>
<evidence type="ECO:0000256" key="1">
    <source>
        <dbReference type="SAM" id="Phobius"/>
    </source>
</evidence>
<dbReference type="EMBL" id="JAQOMS010000002">
    <property type="protein sequence ID" value="MDC2889101.1"/>
    <property type="molecule type" value="Genomic_DNA"/>
</dbReference>
<reference evidence="2 3" key="1">
    <citation type="submission" date="2023-01" db="EMBL/GenBank/DDBJ databases">
        <title>Psychrosphaera sp. nov., isolated from marine algae.</title>
        <authorList>
            <person name="Bayburt H."/>
            <person name="Choi B.J."/>
            <person name="Kim J.M."/>
            <person name="Choi D.G."/>
            <person name="Jeon C.O."/>
        </authorList>
    </citation>
    <scope>NUCLEOTIDE SEQUENCE [LARGE SCALE GENOMIC DNA]</scope>
    <source>
        <strain evidence="2 3">G1-22</strain>
    </source>
</reference>
<dbReference type="PANTHER" id="PTHR42925:SF2">
    <property type="entry name" value="NA+ DRIVEN MULTIDRUG EFFLUX PUMP"/>
    <property type="match status" value="1"/>
</dbReference>
<dbReference type="PANTHER" id="PTHR42925">
    <property type="entry name" value="MULTIDRUG AND TOXIN EFFLUX PROTEIN MATE FAMILY"/>
    <property type="match status" value="1"/>
</dbReference>
<keyword evidence="1" id="KW-0472">Membrane</keyword>